<evidence type="ECO:0000259" key="10">
    <source>
        <dbReference type="Pfam" id="PF02784"/>
    </source>
</evidence>
<feature type="binding site" evidence="6">
    <location>
        <position position="343"/>
    </location>
    <ligand>
        <name>substrate</name>
    </ligand>
</feature>
<feature type="modified residue" description="N6-(pyridoxal phosphate)lysine" evidence="6 8">
    <location>
        <position position="82"/>
    </location>
</feature>
<dbReference type="Proteomes" id="UP000247569">
    <property type="component" value="Unassembled WGS sequence"/>
</dbReference>
<reference evidence="11 12" key="1">
    <citation type="submission" date="2018-05" db="EMBL/GenBank/DDBJ databases">
        <title>Genomic Encyclopedia of Type Strains, Phase IV (KMG-IV): sequencing the most valuable type-strain genomes for metagenomic binning, comparative biology and taxonomic classification.</title>
        <authorList>
            <person name="Goeker M."/>
        </authorList>
    </citation>
    <scope>NUCLEOTIDE SEQUENCE [LARGE SCALE GENOMIC DNA]</scope>
    <source>
        <strain evidence="11 12">DSM 44704</strain>
    </source>
</reference>
<dbReference type="Pfam" id="PF02784">
    <property type="entry name" value="Orn_Arg_deC_N"/>
    <property type="match status" value="1"/>
</dbReference>
<feature type="binding site" evidence="6">
    <location>
        <position position="347"/>
    </location>
    <ligand>
        <name>substrate</name>
    </ligand>
</feature>
<comment type="pathway">
    <text evidence="6 9">Amino-acid biosynthesis; L-lysine biosynthesis via DAP pathway; L-lysine from DL-2,6-diaminopimelate: step 1/1.</text>
</comment>
<feature type="domain" description="Orn/DAP/Arg decarboxylase 2 N-terminal" evidence="10">
    <location>
        <begin position="59"/>
        <end position="310"/>
    </location>
</feature>
<evidence type="ECO:0000256" key="9">
    <source>
        <dbReference type="RuleBase" id="RU003738"/>
    </source>
</evidence>
<dbReference type="NCBIfam" id="TIGR01048">
    <property type="entry name" value="lysA"/>
    <property type="match status" value="1"/>
</dbReference>
<evidence type="ECO:0000256" key="8">
    <source>
        <dbReference type="PIRSR" id="PIRSR600183-50"/>
    </source>
</evidence>
<dbReference type="HAMAP" id="MF_02120">
    <property type="entry name" value="LysA"/>
    <property type="match status" value="1"/>
</dbReference>
<organism evidence="11 12">
    <name type="scientific">Nocardia tenerifensis</name>
    <dbReference type="NCBI Taxonomy" id="228006"/>
    <lineage>
        <taxon>Bacteria</taxon>
        <taxon>Bacillati</taxon>
        <taxon>Actinomycetota</taxon>
        <taxon>Actinomycetes</taxon>
        <taxon>Mycobacteriales</taxon>
        <taxon>Nocardiaceae</taxon>
        <taxon>Nocardia</taxon>
    </lineage>
</organism>
<comment type="similarity">
    <text evidence="6">Belongs to the Orn/Lys/Arg decarboxylase class-II family. LysA subfamily.</text>
</comment>
<dbReference type="GO" id="GO:0008836">
    <property type="term" value="F:diaminopimelate decarboxylase activity"/>
    <property type="evidence" value="ECO:0007669"/>
    <property type="project" value="UniProtKB-UniRule"/>
</dbReference>
<dbReference type="Gene3D" id="3.20.20.10">
    <property type="entry name" value="Alanine racemase"/>
    <property type="match status" value="1"/>
</dbReference>
<dbReference type="InterPro" id="IPR000183">
    <property type="entry name" value="Orn/DAP/Arg_de-COase"/>
</dbReference>
<feature type="binding site" evidence="6">
    <location>
        <begin position="303"/>
        <end position="306"/>
    </location>
    <ligand>
        <name>pyridoxal 5'-phosphate</name>
        <dbReference type="ChEBI" id="CHEBI:597326"/>
    </ligand>
</feature>
<feature type="binding site" evidence="6">
    <location>
        <position position="404"/>
    </location>
    <ligand>
        <name>substrate</name>
    </ligand>
</feature>
<evidence type="ECO:0000256" key="5">
    <source>
        <dbReference type="ARBA" id="ARBA00023239"/>
    </source>
</evidence>
<feature type="binding site" evidence="6">
    <location>
        <position position="375"/>
    </location>
    <ligand>
        <name>substrate</name>
    </ligand>
</feature>
<dbReference type="PRINTS" id="PR01181">
    <property type="entry name" value="DAPDCRBXLASE"/>
</dbReference>
<comment type="cofactor">
    <cofactor evidence="1 6 8 9">
        <name>pyridoxal 5'-phosphate</name>
        <dbReference type="ChEBI" id="CHEBI:597326"/>
    </cofactor>
</comment>
<evidence type="ECO:0000256" key="3">
    <source>
        <dbReference type="ARBA" id="ARBA00022898"/>
    </source>
</evidence>
<name>A0A318JVC9_9NOCA</name>
<feature type="active site" description="Proton donor" evidence="8">
    <location>
        <position position="374"/>
    </location>
</feature>
<dbReference type="PROSITE" id="PS00878">
    <property type="entry name" value="ODR_DC_2_1"/>
    <property type="match status" value="1"/>
</dbReference>
<evidence type="ECO:0000313" key="11">
    <source>
        <dbReference type="EMBL" id="PXX59705.1"/>
    </source>
</evidence>
<dbReference type="InterPro" id="IPR002986">
    <property type="entry name" value="DAP_deCOOHase_LysA"/>
</dbReference>
<dbReference type="GO" id="GO:0009089">
    <property type="term" value="P:lysine biosynthetic process via diaminopimelate"/>
    <property type="evidence" value="ECO:0007669"/>
    <property type="project" value="UniProtKB-UniRule"/>
</dbReference>
<accession>A0A318JVC9</accession>
<keyword evidence="4 6" id="KW-0457">Lysine biosynthesis</keyword>
<dbReference type="EC" id="4.1.1.20" evidence="6 7"/>
<comment type="catalytic activity">
    <reaction evidence="6 9">
        <text>meso-2,6-diaminopimelate + H(+) = L-lysine + CO2</text>
        <dbReference type="Rhea" id="RHEA:15101"/>
        <dbReference type="ChEBI" id="CHEBI:15378"/>
        <dbReference type="ChEBI" id="CHEBI:16526"/>
        <dbReference type="ChEBI" id="CHEBI:32551"/>
        <dbReference type="ChEBI" id="CHEBI:57791"/>
        <dbReference type="EC" id="4.1.1.20"/>
    </reaction>
</comment>
<sequence length="447" mass="47951">MTLLEIFPSLKSGMPSRLDSAVWPRDTHYDDAGRITIGGVALADIADQYGTPTYVLDEREVRERCRAYRKAFPEAEIIYAGKALMIRAVANWVSQEGLSVDVCSSGELAIALAAGVAPRRIIMHGNGKSFDELSAAIKAGVGRIVVDSLAEITLLSALVTDSQNVLLRLSPGIDVHGHPAVRTGVTDQKFGFPLGGDTAAEAVARIMRQPKLNLVGFHCHLGSQISDPDYYGEAVRRVIAEMARVRQDHGHLLTELDLGGGHAVAYRAGDAEMNLGELAAIIEDALDAACARQHFPRPHISLEPGRAIVAHAGVTLYRVLSVKHIEGGHTYVTVDGGMSDNPRVALYGARYSVVVANRHPTCASMTATVAGRFCEAGDILATDVRLPVDLRPGEVLAVPCTGAYHHSLASSYNSVGRPPIVAVRQGQCREVVRRETIADLLCRDMGC</sequence>
<keyword evidence="6" id="KW-0028">Amino-acid biosynthesis</keyword>
<dbReference type="OrthoDB" id="9802241at2"/>
<keyword evidence="12" id="KW-1185">Reference proteome</keyword>
<dbReference type="FunFam" id="3.20.20.10:FF:000003">
    <property type="entry name" value="Diaminopimelate decarboxylase"/>
    <property type="match status" value="1"/>
</dbReference>
<comment type="caution">
    <text evidence="11">The sequence shown here is derived from an EMBL/GenBank/DDBJ whole genome shotgun (WGS) entry which is preliminary data.</text>
</comment>
<dbReference type="PRINTS" id="PR01179">
    <property type="entry name" value="ODADCRBXLASE"/>
</dbReference>
<dbReference type="InterPro" id="IPR022644">
    <property type="entry name" value="De-COase2_N"/>
</dbReference>
<dbReference type="SUPFAM" id="SSF50621">
    <property type="entry name" value="Alanine racemase C-terminal domain-like"/>
    <property type="match status" value="1"/>
</dbReference>
<dbReference type="RefSeq" id="WP_040732640.1">
    <property type="nucleotide sequence ID" value="NZ_QJKF01000011.1"/>
</dbReference>
<feature type="binding site" evidence="6">
    <location>
        <position position="306"/>
    </location>
    <ligand>
        <name>substrate</name>
    </ligand>
</feature>
<protein>
    <recommendedName>
        <fullName evidence="6 7">Diaminopimelate decarboxylase</fullName>
        <shortName evidence="6">DAP decarboxylase</shortName>
        <shortName evidence="6">DAPDC</shortName>
        <ecNumber evidence="6 7">4.1.1.20</ecNumber>
    </recommendedName>
</protein>
<dbReference type="UniPathway" id="UPA00034">
    <property type="reaction ID" value="UER00027"/>
</dbReference>
<comment type="function">
    <text evidence="6">Specifically catalyzes the decarboxylation of meso-diaminopimelate (meso-DAP) to L-lysine.</text>
</comment>
<dbReference type="InterPro" id="IPR009006">
    <property type="entry name" value="Ala_racemase/Decarboxylase_C"/>
</dbReference>
<keyword evidence="5 6" id="KW-0456">Lyase</keyword>
<evidence type="ECO:0000256" key="1">
    <source>
        <dbReference type="ARBA" id="ARBA00001933"/>
    </source>
</evidence>
<dbReference type="AlphaFoldDB" id="A0A318JVC9"/>
<feature type="binding site" evidence="6">
    <location>
        <position position="261"/>
    </location>
    <ligand>
        <name>pyridoxal 5'-phosphate</name>
        <dbReference type="ChEBI" id="CHEBI:597326"/>
    </ligand>
</feature>
<dbReference type="SUPFAM" id="SSF51419">
    <property type="entry name" value="PLP-binding barrel"/>
    <property type="match status" value="1"/>
</dbReference>
<proteinExistence type="inferred from homology"/>
<comment type="subunit">
    <text evidence="6">Homodimer.</text>
</comment>
<dbReference type="PANTHER" id="PTHR43727:SF2">
    <property type="entry name" value="GROUP IV DECARBOXYLASE"/>
    <property type="match status" value="1"/>
</dbReference>
<dbReference type="EMBL" id="QJKF01000011">
    <property type="protein sequence ID" value="PXX59705.1"/>
    <property type="molecule type" value="Genomic_DNA"/>
</dbReference>
<evidence type="ECO:0000256" key="6">
    <source>
        <dbReference type="HAMAP-Rule" id="MF_02120"/>
    </source>
</evidence>
<evidence type="ECO:0000313" key="12">
    <source>
        <dbReference type="Proteomes" id="UP000247569"/>
    </source>
</evidence>
<evidence type="ECO:0000256" key="2">
    <source>
        <dbReference type="ARBA" id="ARBA00022793"/>
    </source>
</evidence>
<keyword evidence="3 6" id="KW-0663">Pyridoxal phosphate</keyword>
<dbReference type="InterPro" id="IPR029066">
    <property type="entry name" value="PLP-binding_barrel"/>
</dbReference>
<gene>
    <name evidence="6" type="primary">lysA</name>
    <name evidence="11" type="ORF">DFR70_11189</name>
</gene>
<dbReference type="PANTHER" id="PTHR43727">
    <property type="entry name" value="DIAMINOPIMELATE DECARBOXYLASE"/>
    <property type="match status" value="1"/>
</dbReference>
<dbReference type="CDD" id="cd06828">
    <property type="entry name" value="PLPDE_III_DapDC"/>
    <property type="match status" value="1"/>
</dbReference>
<dbReference type="Gene3D" id="2.40.37.10">
    <property type="entry name" value="Lyase, Ornithine Decarboxylase, Chain A, domain 1"/>
    <property type="match status" value="1"/>
</dbReference>
<evidence type="ECO:0000256" key="4">
    <source>
        <dbReference type="ARBA" id="ARBA00023154"/>
    </source>
</evidence>
<keyword evidence="2 6" id="KW-0210">Decarboxylase</keyword>
<feature type="binding site" evidence="6">
    <location>
        <position position="404"/>
    </location>
    <ligand>
        <name>pyridoxal 5'-phosphate</name>
        <dbReference type="ChEBI" id="CHEBI:597326"/>
    </ligand>
</feature>
<dbReference type="InterPro" id="IPR022653">
    <property type="entry name" value="De-COase2_pyr-phos_BS"/>
</dbReference>
<dbReference type="GO" id="GO:0030170">
    <property type="term" value="F:pyridoxal phosphate binding"/>
    <property type="evidence" value="ECO:0007669"/>
    <property type="project" value="UniProtKB-UniRule"/>
</dbReference>
<evidence type="ECO:0000256" key="7">
    <source>
        <dbReference type="NCBIfam" id="TIGR01048"/>
    </source>
</evidence>